<feature type="transmembrane region" description="Helical" evidence="1">
    <location>
        <begin position="44"/>
        <end position="68"/>
    </location>
</feature>
<dbReference type="RefSeq" id="XP_012177721.1">
    <property type="nucleotide sequence ID" value="XM_012322331.1"/>
</dbReference>
<proteinExistence type="predicted"/>
<reference evidence="2 3" key="1">
    <citation type="journal article" date="2012" name="Appl. Environ. Microbiol.">
        <title>Short-read sequencing for genomic analysis of the brown rot fungus Fibroporia radiculosa.</title>
        <authorList>
            <person name="Tang J.D."/>
            <person name="Perkins A.D."/>
            <person name="Sonstegard T.S."/>
            <person name="Schroeder S.G."/>
            <person name="Burgess S.C."/>
            <person name="Diehl S.V."/>
        </authorList>
    </citation>
    <scope>NUCLEOTIDE SEQUENCE [LARGE SCALE GENOMIC DNA]</scope>
    <source>
        <strain evidence="2 3">TFFH 294</strain>
    </source>
</reference>
<dbReference type="OrthoDB" id="3188789at2759"/>
<evidence type="ECO:0000313" key="3">
    <source>
        <dbReference type="Proteomes" id="UP000006352"/>
    </source>
</evidence>
<evidence type="ECO:0000313" key="2">
    <source>
        <dbReference type="EMBL" id="CCL98438.1"/>
    </source>
</evidence>
<dbReference type="InParanoid" id="J4G082"/>
<name>J4G082_9APHY</name>
<protein>
    <recommendedName>
        <fullName evidence="4">MARVEL domain-containing protein</fullName>
    </recommendedName>
</protein>
<sequence length="360" mass="39605">MRNPLVILRYVLHAFLLYLNILAMGFAAWNIAALKSAGIGVNGASAFVVFNACCFILYAGICLAEAYSPSLWNMKVMPECVWIGAFGFLQVASAIDITISGPTAACVPETSLSACASSSLVVVIVWISSSILLFYFFALVGITVVHVGSHPAVWASPISSVSWFTPEEKIQGHKSKDMEKGEYENPAFKADEAMSARPVSRTQVQSASRFSIMKGFTISAPRFQNAEGFRPAWAKDVNPRRGVDLPFAAKPKVPTVKDRLRSYWSASSTDSMPPVPPKAYTNTSRYLERLDANSDYVPDTGNELNLPVITPSPSRPLSYGIFPEDVQDPDVPIHTSHRSEWITAHDNRRPVQTIPPWNRF</sequence>
<dbReference type="EMBL" id="HE796884">
    <property type="protein sequence ID" value="CCL98438.1"/>
    <property type="molecule type" value="Genomic_DNA"/>
</dbReference>
<gene>
    <name evidence="2" type="ORF">FIBRA_00435</name>
</gene>
<keyword evidence="1" id="KW-0472">Membrane</keyword>
<organism evidence="2 3">
    <name type="scientific">Fibroporia radiculosa</name>
    <dbReference type="NCBI Taxonomy" id="599839"/>
    <lineage>
        <taxon>Eukaryota</taxon>
        <taxon>Fungi</taxon>
        <taxon>Dikarya</taxon>
        <taxon>Basidiomycota</taxon>
        <taxon>Agaricomycotina</taxon>
        <taxon>Agaricomycetes</taxon>
        <taxon>Polyporales</taxon>
        <taxon>Fibroporiaceae</taxon>
        <taxon>Fibroporia</taxon>
    </lineage>
</organism>
<dbReference type="AlphaFoldDB" id="J4G082"/>
<keyword evidence="1" id="KW-0812">Transmembrane</keyword>
<feature type="transmembrane region" description="Helical" evidence="1">
    <location>
        <begin position="80"/>
        <end position="99"/>
    </location>
</feature>
<evidence type="ECO:0008006" key="4">
    <source>
        <dbReference type="Google" id="ProtNLM"/>
    </source>
</evidence>
<feature type="transmembrane region" description="Helical" evidence="1">
    <location>
        <begin position="119"/>
        <end position="145"/>
    </location>
</feature>
<feature type="transmembrane region" description="Helical" evidence="1">
    <location>
        <begin position="12"/>
        <end position="32"/>
    </location>
</feature>
<dbReference type="Proteomes" id="UP000006352">
    <property type="component" value="Unassembled WGS sequence"/>
</dbReference>
<keyword evidence="3" id="KW-1185">Reference proteome</keyword>
<keyword evidence="1" id="KW-1133">Transmembrane helix</keyword>
<accession>J4G082</accession>
<dbReference type="HOGENOM" id="CLU_051224_1_0_1"/>
<evidence type="ECO:0000256" key="1">
    <source>
        <dbReference type="SAM" id="Phobius"/>
    </source>
</evidence>
<dbReference type="GeneID" id="24093349"/>
<dbReference type="STRING" id="599839.J4G082"/>